<evidence type="ECO:0000313" key="2">
    <source>
        <dbReference type="Proteomes" id="UP000356253"/>
    </source>
</evidence>
<sequence length="129" mass="14201">MQRNLLILGCVLGMLAVILGAFGAHGLKEVLSEESLTSYETGVRYQFYHAFLALIVANSSFFTSKTKNIVFYLILVGVILFSGSIYLLSTYALTGVSFKSIAFITPVGGLLLILAWLLLFVNLLRMNKK</sequence>
<dbReference type="EMBL" id="CABVMM010000003">
    <property type="protein sequence ID" value="VVU99652.1"/>
    <property type="molecule type" value="Genomic_DNA"/>
</dbReference>
<organism evidence="1 2">
    <name type="scientific">Mesonia oceanica</name>
    <dbReference type="NCBI Taxonomy" id="2687242"/>
    <lineage>
        <taxon>Bacteria</taxon>
        <taxon>Pseudomonadati</taxon>
        <taxon>Bacteroidota</taxon>
        <taxon>Flavobacteriia</taxon>
        <taxon>Flavobacteriales</taxon>
        <taxon>Flavobacteriaceae</taxon>
        <taxon>Mesonia</taxon>
    </lineage>
</organism>
<evidence type="ECO:0000313" key="1">
    <source>
        <dbReference type="EMBL" id="VVU99652.1"/>
    </source>
</evidence>
<gene>
    <name evidence="1" type="ORF">FVB9532_00908</name>
</gene>
<name>A0AC61Y688_9FLAO</name>
<keyword evidence="2" id="KW-1185">Reference proteome</keyword>
<protein>
    <submittedName>
        <fullName evidence="1">Uncharacterized protein</fullName>
    </submittedName>
</protein>
<reference evidence="1" key="1">
    <citation type="submission" date="2019-09" db="EMBL/GenBank/DDBJ databases">
        <authorList>
            <person name="Rodrigo-Torres L."/>
            <person name="Arahal R. D."/>
            <person name="Lucena T."/>
        </authorList>
    </citation>
    <scope>NUCLEOTIDE SEQUENCE</scope>
    <source>
        <strain evidence="1">ISS653</strain>
    </source>
</reference>
<comment type="caution">
    <text evidence="1">The sequence shown here is derived from an EMBL/GenBank/DDBJ whole genome shotgun (WGS) entry which is preliminary data.</text>
</comment>
<dbReference type="Proteomes" id="UP000356253">
    <property type="component" value="Unassembled WGS sequence"/>
</dbReference>
<proteinExistence type="predicted"/>
<accession>A0AC61Y688</accession>